<evidence type="ECO:0000259" key="3">
    <source>
        <dbReference type="SMART" id="SM00093"/>
    </source>
</evidence>
<dbReference type="Proteomes" id="UP000593565">
    <property type="component" value="Unassembled WGS sequence"/>
</dbReference>
<dbReference type="AlphaFoldDB" id="A0A7J6A493"/>
<dbReference type="GO" id="GO:0005615">
    <property type="term" value="C:extracellular space"/>
    <property type="evidence" value="ECO:0007669"/>
    <property type="project" value="InterPro"/>
</dbReference>
<dbReference type="SUPFAM" id="SSF56574">
    <property type="entry name" value="Serpins"/>
    <property type="match status" value="1"/>
</dbReference>
<name>A0A7J6A493_AMEME</name>
<feature type="region of interest" description="Disordered" evidence="2">
    <location>
        <begin position="508"/>
        <end position="534"/>
    </location>
</feature>
<dbReference type="GO" id="GO:0051918">
    <property type="term" value="P:negative regulation of fibrinolysis"/>
    <property type="evidence" value="ECO:0007669"/>
    <property type="project" value="InterPro"/>
</dbReference>
<dbReference type="EMBL" id="JAAGNN010000018">
    <property type="protein sequence ID" value="KAF4077684.1"/>
    <property type="molecule type" value="Genomic_DNA"/>
</dbReference>
<organism evidence="4 5">
    <name type="scientific">Ameiurus melas</name>
    <name type="common">Black bullhead</name>
    <name type="synonym">Silurus melas</name>
    <dbReference type="NCBI Taxonomy" id="219545"/>
    <lineage>
        <taxon>Eukaryota</taxon>
        <taxon>Metazoa</taxon>
        <taxon>Chordata</taxon>
        <taxon>Craniata</taxon>
        <taxon>Vertebrata</taxon>
        <taxon>Euteleostomi</taxon>
        <taxon>Actinopterygii</taxon>
        <taxon>Neopterygii</taxon>
        <taxon>Teleostei</taxon>
        <taxon>Ostariophysi</taxon>
        <taxon>Siluriformes</taxon>
        <taxon>Ictaluridae</taxon>
        <taxon>Ameiurus</taxon>
    </lineage>
</organism>
<dbReference type="InterPro" id="IPR042178">
    <property type="entry name" value="Serpin_sf_1"/>
</dbReference>
<dbReference type="Pfam" id="PF00079">
    <property type="entry name" value="Serpin"/>
    <property type="match status" value="1"/>
</dbReference>
<proteinExistence type="inferred from homology"/>
<accession>A0A7J6A493</accession>
<sequence length="534" mass="58520">MGAATKFLLTIKEVFFGSSRCDLAIQHCWMRRDCMVVDLHESLMSIWSMIDLGICGGCTKAICPGATSLKIITSPIVGLVNVENMKLLPSLLMLLCLLRHGPKGEVSAVSPENTTLVSSLQNSTRTPFQVTEECNLSLETQQAVGGAIAQLGLKLLENLQPGPDRPNVVLSPLSISLALSQLALGARNETEEQLLGALHADLLSDYYKTLSCLQEQLIVKAIKVASRIYLKPGFDLKKDFLERSLQLFRSTPTPLTSVEEVNQWVEEATDDHIKNFLSILPPSVVLMLINAVHFKGEWKSRFDARFTAKDLFYIDRQTSVKVDMMMGSKYPLSMFVDGKQGIQVARFPFQGNVSFLVVMPLSSQNLSRAAANLNIADLYRRLPTEIPMLVKLPKFKLEYNQDLQQALTNMGLGTLFSGPDLSGIAVGPLVVSGVQHASSIELNEEGAQAAAATSVTLVRTIPIFAVNMPFIFAIVDDVSHTPLFLGTVTNPNPGATAELSDDPEILGLLSSNMPSDKPQNDDPYWDNMLHDESQ</sequence>
<evidence type="ECO:0000256" key="1">
    <source>
        <dbReference type="RuleBase" id="RU000411"/>
    </source>
</evidence>
<dbReference type="PANTHER" id="PTHR11461:SF20">
    <property type="entry name" value="ALPHA-2-ANTIPLASMIN"/>
    <property type="match status" value="1"/>
</dbReference>
<dbReference type="GO" id="GO:0004867">
    <property type="term" value="F:serine-type endopeptidase inhibitor activity"/>
    <property type="evidence" value="ECO:0007669"/>
    <property type="project" value="InterPro"/>
</dbReference>
<dbReference type="PANTHER" id="PTHR11461">
    <property type="entry name" value="SERINE PROTEASE INHIBITOR, SERPIN"/>
    <property type="match status" value="1"/>
</dbReference>
<evidence type="ECO:0000313" key="5">
    <source>
        <dbReference type="Proteomes" id="UP000593565"/>
    </source>
</evidence>
<evidence type="ECO:0000256" key="2">
    <source>
        <dbReference type="SAM" id="MobiDB-lite"/>
    </source>
</evidence>
<reference evidence="4 5" key="1">
    <citation type="submission" date="2020-02" db="EMBL/GenBank/DDBJ databases">
        <title>A chromosome-scale genome assembly of the black bullhead catfish (Ameiurus melas).</title>
        <authorList>
            <person name="Wen M."/>
            <person name="Zham M."/>
            <person name="Cabau C."/>
            <person name="Klopp C."/>
            <person name="Donnadieu C."/>
            <person name="Roques C."/>
            <person name="Bouchez O."/>
            <person name="Lampietro C."/>
            <person name="Jouanno E."/>
            <person name="Herpin A."/>
            <person name="Louis A."/>
            <person name="Berthelot C."/>
            <person name="Parey E."/>
            <person name="Roest-Crollius H."/>
            <person name="Braasch I."/>
            <person name="Postlethwait J."/>
            <person name="Robinson-Rechavi M."/>
            <person name="Echchiki A."/>
            <person name="Begum T."/>
            <person name="Montfort J."/>
            <person name="Schartl M."/>
            <person name="Bobe J."/>
            <person name="Guiguen Y."/>
        </authorList>
    </citation>
    <scope>NUCLEOTIDE SEQUENCE [LARGE SCALE GENOMIC DNA]</scope>
    <source>
        <strain evidence="4">M_S1</strain>
        <tissue evidence="4">Blood</tissue>
    </source>
</reference>
<dbReference type="Gene3D" id="2.30.39.10">
    <property type="entry name" value="Alpha-1-antitrypsin, domain 1"/>
    <property type="match status" value="1"/>
</dbReference>
<gene>
    <name evidence="4" type="ORF">AMELA_G00210750</name>
</gene>
<evidence type="ECO:0000313" key="4">
    <source>
        <dbReference type="EMBL" id="KAF4077684.1"/>
    </source>
</evidence>
<comment type="caution">
    <text evidence="4">The sequence shown here is derived from an EMBL/GenBank/DDBJ whole genome shotgun (WGS) entry which is preliminary data.</text>
</comment>
<keyword evidence="5" id="KW-1185">Reference proteome</keyword>
<dbReference type="SMART" id="SM00093">
    <property type="entry name" value="SERPIN"/>
    <property type="match status" value="1"/>
</dbReference>
<protein>
    <recommendedName>
        <fullName evidence="3">Serpin domain-containing protein</fullName>
    </recommendedName>
</protein>
<dbReference type="InterPro" id="IPR042185">
    <property type="entry name" value="Serpin_sf_2"/>
</dbReference>
<dbReference type="InterPro" id="IPR000215">
    <property type="entry name" value="Serpin_fam"/>
</dbReference>
<dbReference type="InterPro" id="IPR036186">
    <property type="entry name" value="Serpin_sf"/>
</dbReference>
<feature type="domain" description="Serpin" evidence="3">
    <location>
        <begin position="153"/>
        <end position="491"/>
    </location>
</feature>
<dbReference type="Gene3D" id="3.30.497.10">
    <property type="entry name" value="Antithrombin, subunit I, domain 2"/>
    <property type="match status" value="1"/>
</dbReference>
<comment type="similarity">
    <text evidence="1">Belongs to the serpin family.</text>
</comment>
<dbReference type="InterPro" id="IPR023796">
    <property type="entry name" value="Serpin_dom"/>
</dbReference>
<dbReference type="InterPro" id="IPR033833">
    <property type="entry name" value="Alpha2AP_serpin_dom"/>
</dbReference>
<dbReference type="CDD" id="cd02053">
    <property type="entry name" value="serpinF2_A2AP"/>
    <property type="match status" value="1"/>
</dbReference>